<sequence>MEITATINGKVKDEGSTIPVESHHTSTGAPSTSPSHLSSPPRISIRLETKVPQPSSPTHTYVADVAASICVDVRHEGAATTVTSLDAGQGSGNIDKTSSTPHDLPLLRVNTFRSDEDRMQHNELIDLVTKLSDRVLALEADLKQKKKVYGVAYTKLIMKVKKLEKIVKTSQDRRKAKIVVSDEEVDLEDPSKQGKKIEEIDQDPDISLIQHDADIYRRYEQDMDFDFVAAKEVNTLVYIRRSAAKIKDKGKGIMEEHESAMTKIKRQQEQEKLGHEAAVRLQEEFDEEEKQRISRVHEAA</sequence>
<evidence type="ECO:0000313" key="2">
    <source>
        <dbReference type="EMBL" id="GEU32577.1"/>
    </source>
</evidence>
<dbReference type="AlphaFoldDB" id="A0A6L2J7P0"/>
<protein>
    <submittedName>
        <fullName evidence="2">Uncharacterized protein</fullName>
    </submittedName>
</protein>
<feature type="region of interest" description="Disordered" evidence="1">
    <location>
        <begin position="1"/>
        <end position="41"/>
    </location>
</feature>
<name>A0A6L2J7P0_TANCI</name>
<gene>
    <name evidence="2" type="ORF">Tci_004555</name>
</gene>
<comment type="caution">
    <text evidence="2">The sequence shown here is derived from an EMBL/GenBank/DDBJ whole genome shotgun (WGS) entry which is preliminary data.</text>
</comment>
<proteinExistence type="predicted"/>
<accession>A0A6L2J7P0</accession>
<reference evidence="2" key="1">
    <citation type="journal article" date="2019" name="Sci. Rep.">
        <title>Draft genome of Tanacetum cinerariifolium, the natural source of mosquito coil.</title>
        <authorList>
            <person name="Yamashiro T."/>
            <person name="Shiraishi A."/>
            <person name="Satake H."/>
            <person name="Nakayama K."/>
        </authorList>
    </citation>
    <scope>NUCLEOTIDE SEQUENCE</scope>
</reference>
<feature type="compositionally biased region" description="Low complexity" evidence="1">
    <location>
        <begin position="30"/>
        <end position="41"/>
    </location>
</feature>
<evidence type="ECO:0000256" key="1">
    <source>
        <dbReference type="SAM" id="MobiDB-lite"/>
    </source>
</evidence>
<organism evidence="2">
    <name type="scientific">Tanacetum cinerariifolium</name>
    <name type="common">Dalmatian daisy</name>
    <name type="synonym">Chrysanthemum cinerariifolium</name>
    <dbReference type="NCBI Taxonomy" id="118510"/>
    <lineage>
        <taxon>Eukaryota</taxon>
        <taxon>Viridiplantae</taxon>
        <taxon>Streptophyta</taxon>
        <taxon>Embryophyta</taxon>
        <taxon>Tracheophyta</taxon>
        <taxon>Spermatophyta</taxon>
        <taxon>Magnoliopsida</taxon>
        <taxon>eudicotyledons</taxon>
        <taxon>Gunneridae</taxon>
        <taxon>Pentapetalae</taxon>
        <taxon>asterids</taxon>
        <taxon>campanulids</taxon>
        <taxon>Asterales</taxon>
        <taxon>Asteraceae</taxon>
        <taxon>Asteroideae</taxon>
        <taxon>Anthemideae</taxon>
        <taxon>Anthemidinae</taxon>
        <taxon>Tanacetum</taxon>
    </lineage>
</organism>
<dbReference type="EMBL" id="BKCJ010000370">
    <property type="protein sequence ID" value="GEU32577.1"/>
    <property type="molecule type" value="Genomic_DNA"/>
</dbReference>